<reference evidence="1 2" key="1">
    <citation type="submission" date="2020-12" db="EMBL/GenBank/DDBJ databases">
        <title>Complete genome sequence of Erwinia phage pEa_SNUABM_5.</title>
        <authorList>
            <person name="Kim S.G."/>
            <person name="Lee S.B."/>
            <person name="Kwon J."/>
            <person name="Park S.C."/>
        </authorList>
    </citation>
    <scope>NUCLEOTIDE SEQUENCE [LARGE SCALE GENOMIC DNA]</scope>
</reference>
<accession>A0A7T8EQA8</accession>
<organism evidence="1 2">
    <name type="scientific">Erwinia phage pEa_SNUABM_5</name>
    <dbReference type="NCBI Taxonomy" id="2797313"/>
    <lineage>
        <taxon>Viruses</taxon>
        <taxon>Duplodnaviria</taxon>
        <taxon>Heunggongvirae</taxon>
        <taxon>Uroviricota</taxon>
        <taxon>Caudoviricetes</taxon>
        <taxon>Rivsvirus</taxon>
        <taxon>Rivsvirus SNUABM5</taxon>
    </lineage>
</organism>
<evidence type="ECO:0000313" key="2">
    <source>
        <dbReference type="Proteomes" id="UP000596123"/>
    </source>
</evidence>
<evidence type="ECO:0000313" key="1">
    <source>
        <dbReference type="EMBL" id="QQO90387.1"/>
    </source>
</evidence>
<gene>
    <name evidence="1" type="ORF">pEaSNUABM5_00245</name>
</gene>
<dbReference type="Proteomes" id="UP000596123">
    <property type="component" value="Segment"/>
</dbReference>
<keyword evidence="2" id="KW-1185">Reference proteome</keyword>
<proteinExistence type="predicted"/>
<protein>
    <submittedName>
        <fullName evidence="1">Uncharacterized protein</fullName>
    </submittedName>
</protein>
<sequence>MSNEMVPGLATLIQAVASAVSFECDITDQQSGNVPMFSQTVAFENFKPVIDYNGSNTETAQGKHRVMDIVLYPRRNFDYVAEHSRTVSELELEALKKIGGEILVPLISANQIHATSRSFVLPDERPATFIRVFSAKDYPCDEHPEMLLGQPLGMYHCPACGEMQMAGCFHLDREFDDEGNPTDQQ</sequence>
<name>A0A7T8EQA8_9CAUD</name>
<dbReference type="EMBL" id="MW366843">
    <property type="protein sequence ID" value="QQO90387.1"/>
    <property type="molecule type" value="Genomic_DNA"/>
</dbReference>